<feature type="domain" description="Glycosyltransferase subfamily 4-like N-terminal" evidence="2">
    <location>
        <begin position="15"/>
        <end position="174"/>
    </location>
</feature>
<gene>
    <name evidence="3" type="ORF">SAMN05444391_1334</name>
</gene>
<dbReference type="InterPro" id="IPR028098">
    <property type="entry name" value="Glyco_trans_4-like_N"/>
</dbReference>
<dbReference type="PANTHER" id="PTHR45947">
    <property type="entry name" value="SULFOQUINOVOSYL TRANSFERASE SQD2"/>
    <property type="match status" value="1"/>
</dbReference>
<accession>A0A1M6T829</accession>
<dbReference type="Gene3D" id="3.40.50.2000">
    <property type="entry name" value="Glycogen Phosphorylase B"/>
    <property type="match status" value="2"/>
</dbReference>
<sequence length="370" mass="42416">MKVLAVAPYFHRKSGGIRRYILRRIKQLKDIQQVLVIPGKQKRVYHMDHVKVYEVPSFPIPLTGGYRFFNNLKDVKEVISLEEPDIVELHGTYLIAPYIVGEGYRLVIFYHSDAEKELKLLYMPQIIRNKLMKSVINALKCADAVLVPSQKYLNILKEWGVEKVHLVPLGVDCDTFSPSARDPYFDKLLGVDPHRTIKLLYVGRLSKDKNIDTLLELLDFLNPRLFSMVVVGAGPLSSTIEKEQKRRTNLFYMGHISSEEELAKIYASCDIFVSASEYETFCFSFVEAQASGLIVCAFDLNLETQLIKETLSRDFTAQGLAHTVYRAADLLSPGLRGYLHIKTKELFRWEKSFSKLLEVYEVLTGLRQNL</sequence>
<dbReference type="InterPro" id="IPR001296">
    <property type="entry name" value="Glyco_trans_1"/>
</dbReference>
<protein>
    <submittedName>
        <fullName evidence="3">Phosphatidylinositol alpha 1,6-mannosyltransferase</fullName>
    </submittedName>
</protein>
<evidence type="ECO:0000313" key="4">
    <source>
        <dbReference type="Proteomes" id="UP000189810"/>
    </source>
</evidence>
<name>A0A1M6T829_9AQUI</name>
<keyword evidence="4" id="KW-1185">Reference proteome</keyword>
<dbReference type="STRING" id="381751.SAMN05444391_1334"/>
<dbReference type="SUPFAM" id="SSF53756">
    <property type="entry name" value="UDP-Glycosyltransferase/glycogen phosphorylase"/>
    <property type="match status" value="1"/>
</dbReference>
<keyword evidence="3" id="KW-0808">Transferase</keyword>
<evidence type="ECO:0000259" key="2">
    <source>
        <dbReference type="Pfam" id="PF13439"/>
    </source>
</evidence>
<dbReference type="Proteomes" id="UP000189810">
    <property type="component" value="Chromosome I"/>
</dbReference>
<dbReference type="GO" id="GO:0016757">
    <property type="term" value="F:glycosyltransferase activity"/>
    <property type="evidence" value="ECO:0007669"/>
    <property type="project" value="UniProtKB-KW"/>
</dbReference>
<evidence type="ECO:0000259" key="1">
    <source>
        <dbReference type="Pfam" id="PF00534"/>
    </source>
</evidence>
<feature type="domain" description="Glycosyl transferase family 1" evidence="1">
    <location>
        <begin position="196"/>
        <end position="309"/>
    </location>
</feature>
<dbReference type="Pfam" id="PF13439">
    <property type="entry name" value="Glyco_transf_4"/>
    <property type="match status" value="1"/>
</dbReference>
<dbReference type="AlphaFoldDB" id="A0A1M6T829"/>
<dbReference type="InterPro" id="IPR050194">
    <property type="entry name" value="Glycosyltransferase_grp1"/>
</dbReference>
<dbReference type="PANTHER" id="PTHR45947:SF3">
    <property type="entry name" value="SULFOQUINOVOSYL TRANSFERASE SQD2"/>
    <property type="match status" value="1"/>
</dbReference>
<keyword evidence="3" id="KW-0328">Glycosyltransferase</keyword>
<dbReference type="EMBL" id="LT670846">
    <property type="protein sequence ID" value="SHK52918.1"/>
    <property type="molecule type" value="Genomic_DNA"/>
</dbReference>
<dbReference type="RefSeq" id="WP_172838441.1">
    <property type="nucleotide sequence ID" value="NZ_LT670846.1"/>
</dbReference>
<organism evidence="3 4">
    <name type="scientific">Thermocrinis minervae</name>
    <dbReference type="NCBI Taxonomy" id="381751"/>
    <lineage>
        <taxon>Bacteria</taxon>
        <taxon>Pseudomonadati</taxon>
        <taxon>Aquificota</taxon>
        <taxon>Aquificia</taxon>
        <taxon>Aquificales</taxon>
        <taxon>Aquificaceae</taxon>
        <taxon>Thermocrinis</taxon>
    </lineage>
</organism>
<reference evidence="3 4" key="1">
    <citation type="submission" date="2016-11" db="EMBL/GenBank/DDBJ databases">
        <authorList>
            <person name="Jaros S."/>
            <person name="Januszkiewicz K."/>
            <person name="Wedrychowicz H."/>
        </authorList>
    </citation>
    <scope>NUCLEOTIDE SEQUENCE [LARGE SCALE GENOMIC DNA]</scope>
    <source>
        <strain evidence="3 4">DSM 19557</strain>
    </source>
</reference>
<dbReference type="Pfam" id="PF00534">
    <property type="entry name" value="Glycos_transf_1"/>
    <property type="match status" value="1"/>
</dbReference>
<proteinExistence type="predicted"/>
<evidence type="ECO:0000313" key="3">
    <source>
        <dbReference type="EMBL" id="SHK52918.1"/>
    </source>
</evidence>